<evidence type="ECO:0000256" key="1">
    <source>
        <dbReference type="SAM" id="Phobius"/>
    </source>
</evidence>
<comment type="caution">
    <text evidence="2">The sequence shown here is derived from an EMBL/GenBank/DDBJ whole genome shotgun (WGS) entry which is preliminary data.</text>
</comment>
<organism evidence="2 3">
    <name type="scientific">Schaedlerella arabinosiphila</name>
    <dbReference type="NCBI Taxonomy" id="2044587"/>
    <lineage>
        <taxon>Bacteria</taxon>
        <taxon>Bacillati</taxon>
        <taxon>Bacillota</taxon>
        <taxon>Clostridia</taxon>
        <taxon>Lachnospirales</taxon>
        <taxon>Lachnospiraceae</taxon>
        <taxon>Schaedlerella</taxon>
    </lineage>
</organism>
<evidence type="ECO:0000313" key="2">
    <source>
        <dbReference type="EMBL" id="NDO70032.1"/>
    </source>
</evidence>
<name>A0A9X5CC36_9FIRM</name>
<sequence length="72" mass="8977">MITFLLPYQFFPLLFNMIYLPFCFYPFIMLFYLLLFFTYMLLLLFSGLSGHLILSIPQYFCFWLTNYFLRFF</sequence>
<dbReference type="EMBL" id="VIRB01000095">
    <property type="protein sequence ID" value="NDO70032.1"/>
    <property type="molecule type" value="Genomic_DNA"/>
</dbReference>
<keyword evidence="1" id="KW-1133">Transmembrane helix</keyword>
<evidence type="ECO:0000313" key="3">
    <source>
        <dbReference type="Proteomes" id="UP000474104"/>
    </source>
</evidence>
<dbReference type="AlphaFoldDB" id="A0A9X5CC36"/>
<feature type="transmembrane region" description="Helical" evidence="1">
    <location>
        <begin position="52"/>
        <end position="69"/>
    </location>
</feature>
<keyword evidence="1" id="KW-0472">Membrane</keyword>
<dbReference type="Proteomes" id="UP000474104">
    <property type="component" value="Unassembled WGS sequence"/>
</dbReference>
<accession>A0A9X5CC36</accession>
<proteinExistence type="predicted"/>
<feature type="transmembrane region" description="Helical" evidence="1">
    <location>
        <begin position="18"/>
        <end position="45"/>
    </location>
</feature>
<keyword evidence="1" id="KW-0812">Transmembrane</keyword>
<reference evidence="2 3" key="1">
    <citation type="submission" date="2019-07" db="EMBL/GenBank/DDBJ databases">
        <title>Draft genome sequences of 15 bacterial species constituting the stable defined intestinal microbiota of the GM15 gnotobiotic mouse model.</title>
        <authorList>
            <person name="Elie C."/>
            <person name="Mathieu A."/>
            <person name="Saliou A."/>
            <person name="Darnaud M."/>
            <person name="Leulier F."/>
            <person name="Tamellini A."/>
        </authorList>
    </citation>
    <scope>NUCLEOTIDE SEQUENCE [LARGE SCALE GENOMIC DNA]</scope>
    <source>
        <strain evidence="3">ASF 502</strain>
    </source>
</reference>
<gene>
    <name evidence="2" type="ORF">FMM80_15740</name>
</gene>
<protein>
    <submittedName>
        <fullName evidence="2">Uncharacterized protein</fullName>
    </submittedName>
</protein>